<keyword evidence="4" id="KW-1185">Reference proteome</keyword>
<accession>A0A9P3GC01</accession>
<dbReference type="PROSITE" id="PS00109">
    <property type="entry name" value="PROTEIN_KINASE_TYR"/>
    <property type="match status" value="1"/>
</dbReference>
<dbReference type="PANTHER" id="PTHR38248">
    <property type="entry name" value="FUNK1 6"/>
    <property type="match status" value="1"/>
</dbReference>
<dbReference type="InterPro" id="IPR040976">
    <property type="entry name" value="Pkinase_fungal"/>
</dbReference>
<evidence type="ECO:0000313" key="4">
    <source>
        <dbReference type="Proteomes" id="UP000703269"/>
    </source>
</evidence>
<dbReference type="InterPro" id="IPR008266">
    <property type="entry name" value="Tyr_kinase_AS"/>
</dbReference>
<dbReference type="SUPFAM" id="SSF56112">
    <property type="entry name" value="Protein kinase-like (PK-like)"/>
    <property type="match status" value="1"/>
</dbReference>
<reference evidence="3 4" key="1">
    <citation type="submission" date="2021-08" db="EMBL/GenBank/DDBJ databases">
        <title>Draft Genome Sequence of Phanerochaete sordida strain YK-624.</title>
        <authorList>
            <person name="Mori T."/>
            <person name="Dohra H."/>
            <person name="Suzuki T."/>
            <person name="Kawagishi H."/>
            <person name="Hirai H."/>
        </authorList>
    </citation>
    <scope>NUCLEOTIDE SEQUENCE [LARGE SCALE GENOMIC DNA]</scope>
    <source>
        <strain evidence="3 4">YK-624</strain>
    </source>
</reference>
<dbReference type="Gene3D" id="1.10.510.10">
    <property type="entry name" value="Transferase(Phosphotransferase) domain 1"/>
    <property type="match status" value="1"/>
</dbReference>
<evidence type="ECO:0000256" key="1">
    <source>
        <dbReference type="SAM" id="MobiDB-lite"/>
    </source>
</evidence>
<protein>
    <recommendedName>
        <fullName evidence="2">Protein kinase domain-containing protein</fullName>
    </recommendedName>
</protein>
<proteinExistence type="predicted"/>
<dbReference type="OrthoDB" id="2757790at2759"/>
<dbReference type="GO" id="GO:0005524">
    <property type="term" value="F:ATP binding"/>
    <property type="evidence" value="ECO:0007669"/>
    <property type="project" value="InterPro"/>
</dbReference>
<dbReference type="EMBL" id="BPQB01000024">
    <property type="protein sequence ID" value="GJE92078.1"/>
    <property type="molecule type" value="Genomic_DNA"/>
</dbReference>
<dbReference type="PANTHER" id="PTHR38248:SF2">
    <property type="entry name" value="FUNK1 11"/>
    <property type="match status" value="1"/>
</dbReference>
<organism evidence="3 4">
    <name type="scientific">Phanerochaete sordida</name>
    <dbReference type="NCBI Taxonomy" id="48140"/>
    <lineage>
        <taxon>Eukaryota</taxon>
        <taxon>Fungi</taxon>
        <taxon>Dikarya</taxon>
        <taxon>Basidiomycota</taxon>
        <taxon>Agaricomycotina</taxon>
        <taxon>Agaricomycetes</taxon>
        <taxon>Polyporales</taxon>
        <taxon>Phanerochaetaceae</taxon>
        <taxon>Phanerochaete</taxon>
    </lineage>
</organism>
<gene>
    <name evidence="3" type="ORF">PsYK624_082310</name>
</gene>
<evidence type="ECO:0000313" key="3">
    <source>
        <dbReference type="EMBL" id="GJE92078.1"/>
    </source>
</evidence>
<feature type="domain" description="Protein kinase" evidence="2">
    <location>
        <begin position="85"/>
        <end position="443"/>
    </location>
</feature>
<name>A0A9P3GC01_9APHY</name>
<dbReference type="GO" id="GO:0004672">
    <property type="term" value="F:protein kinase activity"/>
    <property type="evidence" value="ECO:0007669"/>
    <property type="project" value="InterPro"/>
</dbReference>
<dbReference type="SMART" id="SM00220">
    <property type="entry name" value="S_TKc"/>
    <property type="match status" value="1"/>
</dbReference>
<feature type="compositionally biased region" description="Basic residues" evidence="1">
    <location>
        <begin position="457"/>
        <end position="469"/>
    </location>
</feature>
<comment type="caution">
    <text evidence="3">The sequence shown here is derived from an EMBL/GenBank/DDBJ whole genome shotgun (WGS) entry which is preliminary data.</text>
</comment>
<dbReference type="AlphaFoldDB" id="A0A9P3GC01"/>
<sequence>MDDAGRGFDLSAVLATRREVTLLTDAVHDLLYTFQHPADEHDAPRVLPCAELSLDCSDTYPVYKIRVTDDTTGDSTELVVRRPFAGDSSLFGRGTRAYLAYDLKARKLVVLKDTWRAKDRRQRAESAILRELHANDVPFIPQVLYGGDVPGSNDAPQHTVVDELSAEQAQRRCTDTPLLGHIHHRMVQDIFYPLQTVRNERELIQALHDTIITLDIAHQKLGILHRDLSYQNIMLDSQGRCVVNDWDSAGPFTPDGGAVGTVHFMSIRLLRNESLPNEPVDDLQSLFWVLSFAALLCFAQYHGGIRSGLFDDRNAREGGDPSSVSTAKVFSLRDGSLYRGRYCCAALTALVAELADAWAEYQRVLFAPKGACIPALELKPEMLELAARPSYWLEKFAAALAKYDADEREARIADQLEDLAASREDLAEAAAAGGKRKAGDSDVPVAGAQGEGPQLARRSKRLRAIRQRQ</sequence>
<dbReference type="InterPro" id="IPR011009">
    <property type="entry name" value="Kinase-like_dom_sf"/>
</dbReference>
<dbReference type="Pfam" id="PF17667">
    <property type="entry name" value="Pkinase_fungal"/>
    <property type="match status" value="1"/>
</dbReference>
<evidence type="ECO:0000259" key="2">
    <source>
        <dbReference type="PROSITE" id="PS50011"/>
    </source>
</evidence>
<dbReference type="InterPro" id="IPR000719">
    <property type="entry name" value="Prot_kinase_dom"/>
</dbReference>
<feature type="region of interest" description="Disordered" evidence="1">
    <location>
        <begin position="430"/>
        <end position="469"/>
    </location>
</feature>
<dbReference type="Proteomes" id="UP000703269">
    <property type="component" value="Unassembled WGS sequence"/>
</dbReference>
<dbReference type="PROSITE" id="PS50011">
    <property type="entry name" value="PROTEIN_KINASE_DOM"/>
    <property type="match status" value="1"/>
</dbReference>